<evidence type="ECO:0000313" key="4">
    <source>
        <dbReference type="Proteomes" id="UP000815325"/>
    </source>
</evidence>
<dbReference type="Proteomes" id="UP000815325">
    <property type="component" value="Unassembled WGS sequence"/>
</dbReference>
<keyword evidence="4" id="KW-1185">Reference proteome</keyword>
<keyword evidence="1" id="KW-0175">Coiled coil</keyword>
<accession>A0ABQ7H2I7</accession>
<dbReference type="EMBL" id="MU069497">
    <property type="protein sequence ID" value="KAF5841018.1"/>
    <property type="molecule type" value="Genomic_DNA"/>
</dbReference>
<dbReference type="PANTHER" id="PTHR32215">
    <property type="entry name" value="CILIA- AND FLAGELLA-ASSOCIATED PROTEIN 57"/>
    <property type="match status" value="1"/>
</dbReference>
<dbReference type="PANTHER" id="PTHR32215:SF0">
    <property type="entry name" value="CILIA- AND FLAGELLA-ASSOCIATED PROTEIN 57"/>
    <property type="match status" value="1"/>
</dbReference>
<feature type="compositionally biased region" description="Low complexity" evidence="2">
    <location>
        <begin position="499"/>
        <end position="511"/>
    </location>
</feature>
<feature type="compositionally biased region" description="Polar residues" evidence="2">
    <location>
        <begin position="588"/>
        <end position="598"/>
    </location>
</feature>
<dbReference type="InterPro" id="IPR052993">
    <property type="entry name" value="CFA-57"/>
</dbReference>
<feature type="compositionally biased region" description="Polar residues" evidence="2">
    <location>
        <begin position="473"/>
        <end position="489"/>
    </location>
</feature>
<reference evidence="3" key="1">
    <citation type="submission" date="2017-08" db="EMBL/GenBank/DDBJ databases">
        <authorList>
            <person name="Polle J.E."/>
            <person name="Barry K."/>
            <person name="Cushman J."/>
            <person name="Schmutz J."/>
            <person name="Tran D."/>
            <person name="Hathwaick L.T."/>
            <person name="Yim W.C."/>
            <person name="Jenkins J."/>
            <person name="Mckie-Krisberg Z.M."/>
            <person name="Prochnik S."/>
            <person name="Lindquist E."/>
            <person name="Dockter R.B."/>
            <person name="Adam C."/>
            <person name="Molina H."/>
            <person name="Bunkerborg J."/>
            <person name="Jin E."/>
            <person name="Buchheim M."/>
            <person name="Magnuson J."/>
        </authorList>
    </citation>
    <scope>NUCLEOTIDE SEQUENCE</scope>
    <source>
        <strain evidence="3">CCAP 19/18</strain>
    </source>
</reference>
<evidence type="ECO:0000313" key="3">
    <source>
        <dbReference type="EMBL" id="KAF5841018.1"/>
    </source>
</evidence>
<evidence type="ECO:0000256" key="2">
    <source>
        <dbReference type="SAM" id="MobiDB-lite"/>
    </source>
</evidence>
<gene>
    <name evidence="3" type="ORF">DUNSADRAFT_14725</name>
</gene>
<feature type="region of interest" description="Disordered" evidence="2">
    <location>
        <begin position="304"/>
        <end position="387"/>
    </location>
</feature>
<feature type="compositionally biased region" description="Polar residues" evidence="2">
    <location>
        <begin position="548"/>
        <end position="563"/>
    </location>
</feature>
<feature type="compositionally biased region" description="Polar residues" evidence="2">
    <location>
        <begin position="307"/>
        <end position="321"/>
    </location>
</feature>
<comment type="caution">
    <text evidence="3">The sequence shown here is derived from an EMBL/GenBank/DDBJ whole genome shotgun (WGS) entry which is preliminary data.</text>
</comment>
<sequence>MISQGAHTKESQLRAEVNILKRTNLRFKGDKALELKKMSKVLADNSTMREVVADGQITISKLERELQGREEVISDNFVMIQGLRRRIQELEKHKFVLTYKADAFSKELDPARAAAEEMGRDLMQHEAELLEERMEKARLTRTLKEKEAANRILKRDLDNANMRCTQQEGLLGLFSTDVQAVMAASDAKGSAGTKSARERAMEELYRKYCREWQRRVKTSDQVESELTRHLHMAEIHKELLQRRLAEGSKQGKGSKHAGLHQNMALLKELQVATHDNKVLAQASQQEHSQFRELSVRYRQLEARLKSNEQASSRAQMPQQSPDEAAAGLTAHLATYGSPLSPTTPSFSPDRMSGSLSGSHGLQGPLAKRRPLSAHPSATQHRQADGIIRGSPARNLAEMLAQEQAAIMSQMHSVMERMVGAQGHARLEAISKQQSMLEKLQKALREQVQAEQAEAVSEEPLQAQGASDLAHPTGSLSNQQQQQEALNGNAKQHHASEGEQQQQQQQQQQQRQDSASGGAETGSRGPHMPHNAVSHRPTSLGPRARPTSAGPSSNYTVLLNSSGGPTAFGSPARRRPQSAAGVGMRAFVNGSTQAWRKKQ</sequence>
<protein>
    <submittedName>
        <fullName evidence="3">Uncharacterized protein</fullName>
    </submittedName>
</protein>
<feature type="compositionally biased region" description="Low complexity" evidence="2">
    <location>
        <begin position="337"/>
        <end position="365"/>
    </location>
</feature>
<evidence type="ECO:0000256" key="1">
    <source>
        <dbReference type="SAM" id="Coils"/>
    </source>
</evidence>
<feature type="coiled-coil region" evidence="1">
    <location>
        <begin position="115"/>
        <end position="163"/>
    </location>
</feature>
<proteinExistence type="predicted"/>
<feature type="region of interest" description="Disordered" evidence="2">
    <location>
        <begin position="450"/>
        <end position="598"/>
    </location>
</feature>
<name>A0ABQ7H2I7_DUNSA</name>
<organism evidence="3 4">
    <name type="scientific">Dunaliella salina</name>
    <name type="common">Green alga</name>
    <name type="synonym">Protococcus salinus</name>
    <dbReference type="NCBI Taxonomy" id="3046"/>
    <lineage>
        <taxon>Eukaryota</taxon>
        <taxon>Viridiplantae</taxon>
        <taxon>Chlorophyta</taxon>
        <taxon>core chlorophytes</taxon>
        <taxon>Chlorophyceae</taxon>
        <taxon>CS clade</taxon>
        <taxon>Chlamydomonadales</taxon>
        <taxon>Dunaliellaceae</taxon>
        <taxon>Dunaliella</taxon>
    </lineage>
</organism>